<feature type="region of interest" description="Disordered" evidence="1">
    <location>
        <begin position="655"/>
        <end position="833"/>
    </location>
</feature>
<evidence type="ECO:0000313" key="2">
    <source>
        <dbReference type="EMBL" id="GIQ84416.1"/>
    </source>
</evidence>
<feature type="region of interest" description="Disordered" evidence="1">
    <location>
        <begin position="262"/>
        <end position="319"/>
    </location>
</feature>
<sequence>LLLEAVDSTSTAEVDLWIARVHVERTFTQCVLLRTDIGCIPPIPMYQASPASVLGQKAACDSQTVTAQDVMRHCERALDSVSLCGGFVLEHIDALTTMCEGAIIGGRGKTAWAFWEMAEKALFALFVVGTLPIFALSGGHESMHRCQGILERLVRALLCMGKAQIRAHLHVFDALLTSQHILANMRLQAEWPLPGVGARGLLSRADREAQPNSASAFAGLLSPSLLRWLVLGMPPAGSRGLAVLPPEGMCLDLYPEVPDLSHHRGDSVAMDISSIGDTERERDEREGETSNKTDVSHYSQTSLLRQGGGSPRVQGGKPLLSLYRDGAHFLSDPAMRAQMRLDRGGERERERERAHSRASDRSHSQSGPDHRRSMSLSVSYDHGGQGIDSSGNYTGAHDLIGVSRSPSSEVGPGTGGYTRSGSGFDTDLDTDRDMSTLGGLGVAGHDIGRVESLVHEAKGHCVRLRHIRARLANSRTSPARSRRGAAQATQALLRCMSELRTIMMPALYGDAGEDVYEGLECLISSDERERERERMNDTGEQRVGDTGEAAKDSDEPELTSDMDDLSPNPSLYTHAQPTGTGAALTGGMAGVDMLDDSPLLNTDTLIRLSDPAAEAHISPPCVAVVHACGCVFALNTNSGERGAVVLGEALGGSVRTSQTMERVVTKTSARGSARGKQGRERGREPQLERLRDRERERDDVSSDREREREREVSRSTQDGENSPRVMVKGSPQTAIVTQAGKVESTVSPRAPSQTEGEGEGETERHVDDFDLDSESSASSLSRRTSVTAFRQQAADADVGPSPDHTHTDTTHSHDTNSMDTLGNTSTSEAPALPLPSDGVLRVWAPSSVGTLGGDRDGSTEYLSFLLSSSRSTVSPISLDDAAAFIKSLSHRLGPLAPVFGVQHFTSSQGLPSPEGLETASDLASTALLEWMGLLQRHERERSRRIVSEGAAPDSVARTLAGLVPGVELVASPVASVLPWSLLLSSVPEMRTTIASVSVARRRQRDALSLRGALRNCLTTLLTMKCPPGTKAKHLRRRQDQITRGLKDSAVQPRQFLPRYYAFCLPNEAKGRVSNPVETIRRRNLVSLTSACLGTAEPYEQSDLLT</sequence>
<accession>A0A9K3GJE8</accession>
<evidence type="ECO:0000256" key="1">
    <source>
        <dbReference type="SAM" id="MobiDB-lite"/>
    </source>
</evidence>
<organism evidence="2 3">
    <name type="scientific">Kipferlia bialata</name>
    <dbReference type="NCBI Taxonomy" id="797122"/>
    <lineage>
        <taxon>Eukaryota</taxon>
        <taxon>Metamonada</taxon>
        <taxon>Carpediemonas-like organisms</taxon>
        <taxon>Kipferlia</taxon>
    </lineage>
</organism>
<feature type="non-terminal residue" evidence="2">
    <location>
        <position position="1105"/>
    </location>
</feature>
<dbReference type="AlphaFoldDB" id="A0A9K3GJE8"/>
<feature type="compositionally biased region" description="Low complexity" evidence="1">
    <location>
        <begin position="774"/>
        <end position="788"/>
    </location>
</feature>
<comment type="caution">
    <text evidence="2">The sequence shown here is derived from an EMBL/GenBank/DDBJ whole genome shotgun (WGS) entry which is preliminary data.</text>
</comment>
<name>A0A9K3GJE8_9EUKA</name>
<reference evidence="2 3" key="1">
    <citation type="journal article" date="2018" name="PLoS ONE">
        <title>The draft genome of Kipferlia bialata reveals reductive genome evolution in fornicate parasites.</title>
        <authorList>
            <person name="Tanifuji G."/>
            <person name="Takabayashi S."/>
            <person name="Kume K."/>
            <person name="Takagi M."/>
            <person name="Nakayama T."/>
            <person name="Kamikawa R."/>
            <person name="Inagaki Y."/>
            <person name="Hashimoto T."/>
        </authorList>
    </citation>
    <scope>NUCLEOTIDE SEQUENCE [LARGE SCALE GENOMIC DNA]</scope>
    <source>
        <strain evidence="2">NY0173</strain>
    </source>
</reference>
<feature type="compositionally biased region" description="Basic and acidic residues" evidence="1">
    <location>
        <begin position="341"/>
        <end position="372"/>
    </location>
</feature>
<evidence type="ECO:0000313" key="3">
    <source>
        <dbReference type="Proteomes" id="UP000265618"/>
    </source>
</evidence>
<dbReference type="Proteomes" id="UP000265618">
    <property type="component" value="Unassembled WGS sequence"/>
</dbReference>
<feature type="compositionally biased region" description="Basic and acidic residues" evidence="1">
    <location>
        <begin position="677"/>
        <end position="713"/>
    </location>
</feature>
<feature type="compositionally biased region" description="Polar residues" evidence="1">
    <location>
        <begin position="744"/>
        <end position="753"/>
    </location>
</feature>
<feature type="compositionally biased region" description="Polar residues" evidence="1">
    <location>
        <begin position="567"/>
        <end position="577"/>
    </location>
</feature>
<feature type="compositionally biased region" description="Basic and acidic residues" evidence="1">
    <location>
        <begin position="277"/>
        <end position="295"/>
    </location>
</feature>
<feature type="compositionally biased region" description="Basic and acidic residues" evidence="1">
    <location>
        <begin position="527"/>
        <end position="553"/>
    </location>
</feature>
<feature type="compositionally biased region" description="Acidic residues" evidence="1">
    <location>
        <begin position="554"/>
        <end position="564"/>
    </location>
</feature>
<gene>
    <name evidence="2" type="ORF">KIPB_005901</name>
</gene>
<keyword evidence="3" id="KW-1185">Reference proteome</keyword>
<dbReference type="EMBL" id="BDIP01001448">
    <property type="protein sequence ID" value="GIQ84416.1"/>
    <property type="molecule type" value="Genomic_DNA"/>
</dbReference>
<feature type="region of interest" description="Disordered" evidence="1">
    <location>
        <begin position="341"/>
        <end position="431"/>
    </location>
</feature>
<protein>
    <submittedName>
        <fullName evidence="2">Uncharacterized protein</fullName>
    </submittedName>
</protein>
<feature type="region of interest" description="Disordered" evidence="1">
    <location>
        <begin position="527"/>
        <end position="579"/>
    </location>
</feature>
<feature type="compositionally biased region" description="Polar residues" evidence="1">
    <location>
        <begin position="655"/>
        <end position="670"/>
    </location>
</feature>
<feature type="compositionally biased region" description="Basic and acidic residues" evidence="1">
    <location>
        <begin position="803"/>
        <end position="816"/>
    </location>
</feature>
<proteinExistence type="predicted"/>